<feature type="binding site" evidence="3">
    <location>
        <position position="60"/>
    </location>
    <ligand>
        <name>Ca(2+)</name>
        <dbReference type="ChEBI" id="CHEBI:29108"/>
    </ligand>
</feature>
<evidence type="ECO:0000313" key="6">
    <source>
        <dbReference type="Proteomes" id="UP000325255"/>
    </source>
</evidence>
<comment type="cofactor">
    <cofactor evidence="3">
        <name>Ca(2+)</name>
        <dbReference type="ChEBI" id="CHEBI:29108"/>
    </cofactor>
    <text evidence="3">Binds 1 Ca(2+) ion per subunit.</text>
</comment>
<protein>
    <submittedName>
        <fullName evidence="5">Manganese catalase family protein</fullName>
    </submittedName>
</protein>
<comment type="caution">
    <text evidence="5">The sequence shown here is derived from an EMBL/GenBank/DDBJ whole genome shotgun (WGS) entry which is preliminary data.</text>
</comment>
<feature type="region of interest" description="Disordered" evidence="4">
    <location>
        <begin position="231"/>
        <end position="262"/>
    </location>
</feature>
<dbReference type="SUPFAM" id="SSF47240">
    <property type="entry name" value="Ferritin-like"/>
    <property type="match status" value="1"/>
</dbReference>
<name>A0A5M6IWC4_9PROT</name>
<dbReference type="InterPro" id="IPR007760">
    <property type="entry name" value="Mn_catalase"/>
</dbReference>
<feature type="binding site" evidence="2">
    <location>
        <position position="136"/>
    </location>
    <ligand>
        <name>Mn(2+)</name>
        <dbReference type="ChEBI" id="CHEBI:29035"/>
        <label>1</label>
    </ligand>
</feature>
<dbReference type="EMBL" id="VWPK01000011">
    <property type="protein sequence ID" value="KAA5612624.1"/>
    <property type="molecule type" value="Genomic_DNA"/>
</dbReference>
<dbReference type="InterPro" id="IPR039377">
    <property type="entry name" value="Mn_catalase_dom"/>
</dbReference>
<dbReference type="CDD" id="cd01051">
    <property type="entry name" value="Mn_catalase"/>
    <property type="match status" value="1"/>
</dbReference>
<feature type="binding site" evidence="3">
    <location>
        <position position="202"/>
    </location>
    <ligand>
        <name>Ca(2+)</name>
        <dbReference type="ChEBI" id="CHEBI:29108"/>
    </ligand>
</feature>
<comment type="cofactor">
    <cofactor evidence="2">
        <name>Mn(2+)</name>
        <dbReference type="ChEBI" id="CHEBI:29035"/>
    </cofactor>
    <text evidence="2">Binds 2 manganese ions per subunit.</text>
</comment>
<keyword evidence="6" id="KW-1185">Reference proteome</keyword>
<keyword evidence="2" id="KW-0479">Metal-binding</keyword>
<feature type="binding site" evidence="3">
    <location>
        <position position="206"/>
    </location>
    <ligand>
        <name>Ca(2+)</name>
        <dbReference type="ChEBI" id="CHEBI:29108"/>
    </ligand>
</feature>
<dbReference type="OrthoDB" id="8334870at2"/>
<reference evidence="5 6" key="1">
    <citation type="submission" date="2019-09" db="EMBL/GenBank/DDBJ databases">
        <title>Genome sequence of Rhodovastum atsumiense, a diverse member of the Acetobacteraceae family of non-sulfur purple photosynthetic bacteria.</title>
        <authorList>
            <person name="Meyer T."/>
            <person name="Kyndt J."/>
        </authorList>
    </citation>
    <scope>NUCLEOTIDE SEQUENCE [LARGE SCALE GENOMIC DNA]</scope>
    <source>
        <strain evidence="5 6">DSM 21279</strain>
    </source>
</reference>
<dbReference type="RefSeq" id="WP_150040439.1">
    <property type="nucleotide sequence ID" value="NZ_OW485601.1"/>
</dbReference>
<dbReference type="InterPro" id="IPR012347">
    <property type="entry name" value="Ferritin-like"/>
</dbReference>
<accession>A0A5M6IWC4</accession>
<dbReference type="InterPro" id="IPR009078">
    <property type="entry name" value="Ferritin-like_SF"/>
</dbReference>
<keyword evidence="2" id="KW-0464">Manganese</keyword>
<feature type="compositionally biased region" description="Polar residues" evidence="4">
    <location>
        <begin position="245"/>
        <end position="262"/>
    </location>
</feature>
<dbReference type="Proteomes" id="UP000325255">
    <property type="component" value="Unassembled WGS sequence"/>
</dbReference>
<feature type="binding site" evidence="2">
    <location>
        <position position="35"/>
    </location>
    <ligand>
        <name>Mn(2+)</name>
        <dbReference type="ChEBI" id="CHEBI:29035"/>
        <label>1</label>
    </ligand>
</feature>
<feature type="binding site" evidence="3">
    <location>
        <position position="56"/>
    </location>
    <ligand>
        <name>Ca(2+)</name>
        <dbReference type="ChEBI" id="CHEBI:29108"/>
    </ligand>
</feature>
<evidence type="ECO:0000256" key="4">
    <source>
        <dbReference type="SAM" id="MobiDB-lite"/>
    </source>
</evidence>
<dbReference type="AlphaFoldDB" id="A0A5M6IWC4"/>
<dbReference type="GO" id="GO:0046872">
    <property type="term" value="F:metal ion binding"/>
    <property type="evidence" value="ECO:0007669"/>
    <property type="project" value="UniProtKB-KW"/>
</dbReference>
<evidence type="ECO:0000256" key="2">
    <source>
        <dbReference type="PIRSR" id="PIRSR607760-1"/>
    </source>
</evidence>
<comment type="similarity">
    <text evidence="1">Belongs to the manganese catalase family.</text>
</comment>
<feature type="binding site" evidence="2">
    <location>
        <position position="65"/>
    </location>
    <ligand>
        <name>Mn(2+)</name>
        <dbReference type="ChEBI" id="CHEBI:29035"/>
        <label>1</label>
    </ligand>
</feature>
<sequence>MFIHKPVLLHEVRVETPDPVFAEKLLEQFGGATGELTAALTYLTQSFHTEDPGIRDMLQDIGTEELGHLEVVAMLIEQHTKGGSERLRDAAYRSTLFAIRGPGAHLVDSKGSFWDARYVNEGGYVVRDLRANIAAEAGALATYEALIAMSPDDGSLAALRHLATREVAHTQMFMTALKSMNKLDDPLFGELKPDETVNVYYNMSSGNGADERGPWNSEPAFKYVADPLQNEMREHAGQAGGNAIRMQQTQPGGAKPSGSSSR</sequence>
<feature type="binding site" evidence="2">
    <location>
        <position position="169"/>
    </location>
    <ligand>
        <name>Mn(2+)</name>
        <dbReference type="ChEBI" id="CHEBI:29035"/>
        <label>1</label>
    </ligand>
</feature>
<keyword evidence="3" id="KW-0106">Calcium</keyword>
<gene>
    <name evidence="5" type="ORF">F1189_09225</name>
</gene>
<evidence type="ECO:0000256" key="3">
    <source>
        <dbReference type="PIRSR" id="PIRSR607760-2"/>
    </source>
</evidence>
<proteinExistence type="inferred from homology"/>
<feature type="binding site" evidence="2">
    <location>
        <position position="68"/>
    </location>
    <ligand>
        <name>Mn(2+)</name>
        <dbReference type="ChEBI" id="CHEBI:29035"/>
        <label>1</label>
    </ligand>
</feature>
<dbReference type="Pfam" id="PF05067">
    <property type="entry name" value="Mn_catalase"/>
    <property type="match status" value="1"/>
</dbReference>
<dbReference type="Gene3D" id="1.20.1260.10">
    <property type="match status" value="1"/>
</dbReference>
<evidence type="ECO:0000256" key="1">
    <source>
        <dbReference type="ARBA" id="ARBA00007644"/>
    </source>
</evidence>
<evidence type="ECO:0000313" key="5">
    <source>
        <dbReference type="EMBL" id="KAA5612624.1"/>
    </source>
</evidence>
<feature type="binding site" evidence="3">
    <location>
        <position position="204"/>
    </location>
    <ligand>
        <name>Ca(2+)</name>
        <dbReference type="ChEBI" id="CHEBI:29108"/>
    </ligand>
</feature>
<organism evidence="5 6">
    <name type="scientific">Rhodovastum atsumiense</name>
    <dbReference type="NCBI Taxonomy" id="504468"/>
    <lineage>
        <taxon>Bacteria</taxon>
        <taxon>Pseudomonadati</taxon>
        <taxon>Pseudomonadota</taxon>
        <taxon>Alphaproteobacteria</taxon>
        <taxon>Acetobacterales</taxon>
        <taxon>Acetobacteraceae</taxon>
        <taxon>Rhodovastum</taxon>
    </lineage>
</organism>